<reference evidence="3" key="2">
    <citation type="journal article" date="2018" name="Plant J.">
        <title>The Sorghum bicolor reference genome: improved assembly, gene annotations, a transcriptome atlas, and signatures of genome organization.</title>
        <authorList>
            <person name="McCormick R.F."/>
            <person name="Truong S.K."/>
            <person name="Sreedasyam A."/>
            <person name="Jenkins J."/>
            <person name="Shu S."/>
            <person name="Sims D."/>
            <person name="Kennedy M."/>
            <person name="Amirebrahimi M."/>
            <person name="Weers B.D."/>
            <person name="McKinley B."/>
            <person name="Mattison A."/>
            <person name="Morishige D.T."/>
            <person name="Grimwood J."/>
            <person name="Schmutz J."/>
            <person name="Mullet J.E."/>
        </authorList>
    </citation>
    <scope>NUCLEOTIDE SEQUENCE [LARGE SCALE GENOMIC DNA]</scope>
    <source>
        <strain evidence="3">cv. BTx623</strain>
    </source>
</reference>
<dbReference type="OMA" id="WWCKEES"/>
<evidence type="ECO:0000256" key="1">
    <source>
        <dbReference type="SAM" id="SignalP"/>
    </source>
</evidence>
<accession>A0A1B6PQQ9</accession>
<dbReference type="EMBL" id="CM000764">
    <property type="protein sequence ID" value="KXG28007.1"/>
    <property type="molecule type" value="Genomic_DNA"/>
</dbReference>
<dbReference type="AlphaFoldDB" id="A0A1B6PQQ9"/>
<evidence type="ECO:0000313" key="2">
    <source>
        <dbReference type="EMBL" id="KXG28007.1"/>
    </source>
</evidence>
<feature type="signal peptide" evidence="1">
    <location>
        <begin position="1"/>
        <end position="26"/>
    </location>
</feature>
<gene>
    <name evidence="2" type="ORF">SORBI_3005G075000</name>
</gene>
<organism evidence="2 3">
    <name type="scientific">Sorghum bicolor</name>
    <name type="common">Sorghum</name>
    <name type="synonym">Sorghum vulgare</name>
    <dbReference type="NCBI Taxonomy" id="4558"/>
    <lineage>
        <taxon>Eukaryota</taxon>
        <taxon>Viridiplantae</taxon>
        <taxon>Streptophyta</taxon>
        <taxon>Embryophyta</taxon>
        <taxon>Tracheophyta</taxon>
        <taxon>Spermatophyta</taxon>
        <taxon>Magnoliopsida</taxon>
        <taxon>Liliopsida</taxon>
        <taxon>Poales</taxon>
        <taxon>Poaceae</taxon>
        <taxon>PACMAD clade</taxon>
        <taxon>Panicoideae</taxon>
        <taxon>Andropogonodae</taxon>
        <taxon>Andropogoneae</taxon>
        <taxon>Sorghinae</taxon>
        <taxon>Sorghum</taxon>
    </lineage>
</organism>
<evidence type="ECO:0000313" key="3">
    <source>
        <dbReference type="Proteomes" id="UP000000768"/>
    </source>
</evidence>
<reference evidence="2 3" key="1">
    <citation type="journal article" date="2009" name="Nature">
        <title>The Sorghum bicolor genome and the diversification of grasses.</title>
        <authorList>
            <person name="Paterson A.H."/>
            <person name="Bowers J.E."/>
            <person name="Bruggmann R."/>
            <person name="Dubchak I."/>
            <person name="Grimwood J."/>
            <person name="Gundlach H."/>
            <person name="Haberer G."/>
            <person name="Hellsten U."/>
            <person name="Mitros T."/>
            <person name="Poliakov A."/>
            <person name="Schmutz J."/>
            <person name="Spannagl M."/>
            <person name="Tang H."/>
            <person name="Wang X."/>
            <person name="Wicker T."/>
            <person name="Bharti A.K."/>
            <person name="Chapman J."/>
            <person name="Feltus F.A."/>
            <person name="Gowik U."/>
            <person name="Grigoriev I.V."/>
            <person name="Lyons E."/>
            <person name="Maher C.A."/>
            <person name="Martis M."/>
            <person name="Narechania A."/>
            <person name="Otillar R.P."/>
            <person name="Penning B.W."/>
            <person name="Salamov A.A."/>
            <person name="Wang Y."/>
            <person name="Zhang L."/>
            <person name="Carpita N.C."/>
            <person name="Freeling M."/>
            <person name="Gingle A.R."/>
            <person name="Hash C.T."/>
            <person name="Keller B."/>
            <person name="Klein P."/>
            <person name="Kresovich S."/>
            <person name="McCann M.C."/>
            <person name="Ming R."/>
            <person name="Peterson D.G."/>
            <person name="Mehboob-ur-Rahman"/>
            <person name="Ware D."/>
            <person name="Westhoff P."/>
            <person name="Mayer K.F."/>
            <person name="Messing J."/>
            <person name="Rokhsar D.S."/>
        </authorList>
    </citation>
    <scope>NUCLEOTIDE SEQUENCE [LARGE SCALE GENOMIC DNA]</scope>
    <source>
        <strain evidence="3">cv. BTx623</strain>
    </source>
</reference>
<sequence>MTFGKFASIVILLACTLLTSLNLVTGKCTEQDKNEILNLCKDNLKRNTPIITLPKDGPCCVEVRKINDMLCIIDHMTIPEKRIYDENKVQRLLWWCRKGPSPLHPNQNQVIA</sequence>
<keyword evidence="1" id="KW-0732">Signal</keyword>
<evidence type="ECO:0008006" key="4">
    <source>
        <dbReference type="Google" id="ProtNLM"/>
    </source>
</evidence>
<dbReference type="Gramene" id="KXG28007">
    <property type="protein sequence ID" value="KXG28007"/>
    <property type="gene ID" value="SORBI_3005G075000"/>
</dbReference>
<dbReference type="InParanoid" id="A0A1B6PQQ9"/>
<protein>
    <recommendedName>
        <fullName evidence="4">Bifunctional inhibitor/plant lipid transfer protein/seed storage helical domain-containing protein</fullName>
    </recommendedName>
</protein>
<name>A0A1B6PQQ9_SORBI</name>
<proteinExistence type="predicted"/>
<feature type="chain" id="PRO_5008589051" description="Bifunctional inhibitor/plant lipid transfer protein/seed storage helical domain-containing protein" evidence="1">
    <location>
        <begin position="27"/>
        <end position="112"/>
    </location>
</feature>
<dbReference type="Proteomes" id="UP000000768">
    <property type="component" value="Chromosome 5"/>
</dbReference>
<keyword evidence="3" id="KW-1185">Reference proteome</keyword>